<protein>
    <submittedName>
        <fullName evidence="1">Uncharacterized protein</fullName>
    </submittedName>
</protein>
<dbReference type="AlphaFoldDB" id="A0AA39HZA7"/>
<name>A0AA39HZA7_9BILA</name>
<proteinExistence type="predicted"/>
<dbReference type="EMBL" id="JAUCMV010000002">
    <property type="protein sequence ID" value="KAK0414893.1"/>
    <property type="molecule type" value="Genomic_DNA"/>
</dbReference>
<evidence type="ECO:0000313" key="1">
    <source>
        <dbReference type="EMBL" id="KAK0414893.1"/>
    </source>
</evidence>
<gene>
    <name evidence="1" type="ORF">QR680_011664</name>
</gene>
<dbReference type="Proteomes" id="UP001175271">
    <property type="component" value="Unassembled WGS sequence"/>
</dbReference>
<comment type="caution">
    <text evidence="1">The sequence shown here is derived from an EMBL/GenBank/DDBJ whole genome shotgun (WGS) entry which is preliminary data.</text>
</comment>
<keyword evidence="2" id="KW-1185">Reference proteome</keyword>
<organism evidence="1 2">
    <name type="scientific">Steinernema hermaphroditum</name>
    <dbReference type="NCBI Taxonomy" id="289476"/>
    <lineage>
        <taxon>Eukaryota</taxon>
        <taxon>Metazoa</taxon>
        <taxon>Ecdysozoa</taxon>
        <taxon>Nematoda</taxon>
        <taxon>Chromadorea</taxon>
        <taxon>Rhabditida</taxon>
        <taxon>Tylenchina</taxon>
        <taxon>Panagrolaimomorpha</taxon>
        <taxon>Strongyloidoidea</taxon>
        <taxon>Steinernematidae</taxon>
        <taxon>Steinernema</taxon>
    </lineage>
</organism>
<sequence length="317" mass="37165">MAMNDGPARKRAKLDSPKLSLLVHLSCDPQQYRFFDGLREMAELPAGEDLKLDTLRLMSGADSLDFFPLSNLDLSKKYEFRRLEIEIYTKETRLFLENFSFSDFEEVRIENSILESTGAQEFVKRILKFPKLKKLDLRDVVARDCTKLIKDFWLQAKWEYFSWYSPNSSKSKHVAEFTSEDLKTFLNSWRNDPNPRMKKLRLGKYTDVATPILIADDPRQAYYRLRYMLTEDFELNKAFREDNKVAIIHSSGRLVAHVELFDTPDKVYSGFSTDGHMVIRVEEMRRPEEMTNGELKTFTKNELIKMYKALKEAANKS</sequence>
<evidence type="ECO:0000313" key="2">
    <source>
        <dbReference type="Proteomes" id="UP001175271"/>
    </source>
</evidence>
<accession>A0AA39HZA7</accession>
<reference evidence="1" key="1">
    <citation type="submission" date="2023-06" db="EMBL/GenBank/DDBJ databases">
        <title>Genomic analysis of the entomopathogenic nematode Steinernema hermaphroditum.</title>
        <authorList>
            <person name="Schwarz E.M."/>
            <person name="Heppert J.K."/>
            <person name="Baniya A."/>
            <person name="Schwartz H.T."/>
            <person name="Tan C.-H."/>
            <person name="Antoshechkin I."/>
            <person name="Sternberg P.W."/>
            <person name="Goodrich-Blair H."/>
            <person name="Dillman A.R."/>
        </authorList>
    </citation>
    <scope>NUCLEOTIDE SEQUENCE</scope>
    <source>
        <strain evidence="1">PS9179</strain>
        <tissue evidence="1">Whole animal</tissue>
    </source>
</reference>